<dbReference type="Pfam" id="PF13550">
    <property type="entry name" value="Phage-tail_3"/>
    <property type="match status" value="1"/>
</dbReference>
<dbReference type="RefSeq" id="WP_245414260.1">
    <property type="nucleotide sequence ID" value="NZ_JBHEEX010000006.1"/>
</dbReference>
<protein>
    <submittedName>
        <fullName evidence="4">Putative tail protein</fullName>
    </submittedName>
</protein>
<name>A0A2T5BI41_MYCDI</name>
<dbReference type="Pfam" id="PF23666">
    <property type="entry name" value="Rcc01698_C"/>
    <property type="match status" value="1"/>
</dbReference>
<evidence type="ECO:0000259" key="3">
    <source>
        <dbReference type="Pfam" id="PF23666"/>
    </source>
</evidence>
<keyword evidence="5" id="KW-1185">Reference proteome</keyword>
<dbReference type="Proteomes" id="UP000241247">
    <property type="component" value="Unassembled WGS sequence"/>
</dbReference>
<evidence type="ECO:0000313" key="4">
    <source>
        <dbReference type="EMBL" id="PTM98661.1"/>
    </source>
</evidence>
<dbReference type="EMBL" id="PZZZ01000001">
    <property type="protein sequence ID" value="PTM98661.1"/>
    <property type="molecule type" value="Genomic_DNA"/>
</dbReference>
<sequence length="471" mass="49771">MPAVAIAVLAEQPGETAFEEVRGHPSEFAGVAIIDHFDNAAAYQRVTARTRRMSADNDRVLRLSLPAVLHGGAAAAAAEAVLRDHRAGMRRLTFRLPPNALAVMPGDVVRLQGGPAGSFLVTRVTEGAVREVEAQSFAGGDRGGPTSPADQPSRPGDGLESAAFLPQLQFLDLPCFEAGAEESFARVAAYAKPWRPILVSSSPGADGYAARVRLERPACIGRLASGLGPGAWGRIDDLNAVEIDLPFGALSSKARDAVLGGENRIAIASPSAGWEVVGFLQAEETAPRRWRLSGLLRGLAGSDDAMAEGHPPGSAAVVLDEAVRPLALSADEAGRSLNWIAEARGATEPAGPVAFAGGVRARRPIAPVHLRGRRLAGGGIRFSWTRRARRNADAWDGFDIPLDEPFEAYRLEILADGAIVRSVETDRTFLDYAVADEIADFGAAQSAITIRVRQLGLSVRDGVAAQRTLEL</sequence>
<dbReference type="InterPro" id="IPR056490">
    <property type="entry name" value="Rcc01698_C"/>
</dbReference>
<organism evidence="4 5">
    <name type="scientific">Mycoplana dimorpha</name>
    <dbReference type="NCBI Taxonomy" id="28320"/>
    <lineage>
        <taxon>Bacteria</taxon>
        <taxon>Pseudomonadati</taxon>
        <taxon>Pseudomonadota</taxon>
        <taxon>Alphaproteobacteria</taxon>
        <taxon>Hyphomicrobiales</taxon>
        <taxon>Rhizobiaceae</taxon>
        <taxon>Mycoplana</taxon>
    </lineage>
</organism>
<feature type="domain" description="Tip attachment protein J" evidence="2">
    <location>
        <begin position="7"/>
        <end position="125"/>
    </location>
</feature>
<gene>
    <name evidence="4" type="ORF">C7449_101326</name>
</gene>
<feature type="region of interest" description="Disordered" evidence="1">
    <location>
        <begin position="135"/>
        <end position="158"/>
    </location>
</feature>
<dbReference type="AlphaFoldDB" id="A0A2T5BI41"/>
<reference evidence="4 5" key="1">
    <citation type="submission" date="2018-04" db="EMBL/GenBank/DDBJ databases">
        <title>Genomic Encyclopedia of Type Strains, Phase IV (KMG-IV): sequencing the most valuable type-strain genomes for metagenomic binning, comparative biology and taxonomic classification.</title>
        <authorList>
            <person name="Goeker M."/>
        </authorList>
    </citation>
    <scope>NUCLEOTIDE SEQUENCE [LARGE SCALE GENOMIC DNA]</scope>
    <source>
        <strain evidence="4 5">DSM 7138</strain>
    </source>
</reference>
<dbReference type="InterPro" id="IPR032876">
    <property type="entry name" value="J_dom"/>
</dbReference>
<accession>A0A2T5BI41</accession>
<evidence type="ECO:0000256" key="1">
    <source>
        <dbReference type="SAM" id="MobiDB-lite"/>
    </source>
</evidence>
<proteinExistence type="predicted"/>
<feature type="domain" description="Rcc01698-like C-terminal" evidence="3">
    <location>
        <begin position="218"/>
        <end position="317"/>
    </location>
</feature>
<comment type="caution">
    <text evidence="4">The sequence shown here is derived from an EMBL/GenBank/DDBJ whole genome shotgun (WGS) entry which is preliminary data.</text>
</comment>
<evidence type="ECO:0000313" key="5">
    <source>
        <dbReference type="Proteomes" id="UP000241247"/>
    </source>
</evidence>
<evidence type="ECO:0000259" key="2">
    <source>
        <dbReference type="Pfam" id="PF13550"/>
    </source>
</evidence>